<dbReference type="STRING" id="1123231.SAMN02745189_01847"/>
<dbReference type="AlphaFoldDB" id="A0A1M7HF48"/>
<keyword evidence="1 4" id="KW-0808">Transferase</keyword>
<dbReference type="InterPro" id="IPR050680">
    <property type="entry name" value="YpeA/RimI_acetyltransf"/>
</dbReference>
<dbReference type="EMBL" id="FRCF01000008">
    <property type="protein sequence ID" value="SHM27161.1"/>
    <property type="molecule type" value="Genomic_DNA"/>
</dbReference>
<protein>
    <submittedName>
        <fullName evidence="4">Diamine N-acetyltransferase</fullName>
    </submittedName>
</protein>
<dbReference type="Proteomes" id="UP000184206">
    <property type="component" value="Unassembled WGS sequence"/>
</dbReference>
<dbReference type="CDD" id="cd04301">
    <property type="entry name" value="NAT_SF"/>
    <property type="match status" value="1"/>
</dbReference>
<dbReference type="Gene3D" id="3.40.630.30">
    <property type="match status" value="1"/>
</dbReference>
<dbReference type="RefSeq" id="WP_072710288.1">
    <property type="nucleotide sequence ID" value="NZ_FRCF01000008.1"/>
</dbReference>
<reference evidence="4 5" key="1">
    <citation type="submission" date="2016-11" db="EMBL/GenBank/DDBJ databases">
        <authorList>
            <person name="Jaros S."/>
            <person name="Januszkiewicz K."/>
            <person name="Wedrychowicz H."/>
        </authorList>
    </citation>
    <scope>NUCLEOTIDE SEQUENCE [LARGE SCALE GENOMIC DNA]</scope>
    <source>
        <strain evidence="4 5">DSM 16010</strain>
    </source>
</reference>
<evidence type="ECO:0000256" key="1">
    <source>
        <dbReference type="ARBA" id="ARBA00022679"/>
    </source>
</evidence>
<evidence type="ECO:0000259" key="3">
    <source>
        <dbReference type="PROSITE" id="PS51186"/>
    </source>
</evidence>
<keyword evidence="2" id="KW-0012">Acyltransferase</keyword>
<evidence type="ECO:0000313" key="4">
    <source>
        <dbReference type="EMBL" id="SHM27161.1"/>
    </source>
</evidence>
<dbReference type="InterPro" id="IPR000182">
    <property type="entry name" value="GNAT_dom"/>
</dbReference>
<dbReference type="SUPFAM" id="SSF55729">
    <property type="entry name" value="Acyl-CoA N-acyltransferases (Nat)"/>
    <property type="match status" value="1"/>
</dbReference>
<dbReference type="PANTHER" id="PTHR43420">
    <property type="entry name" value="ACETYLTRANSFERASE"/>
    <property type="match status" value="1"/>
</dbReference>
<dbReference type="PROSITE" id="PS51186">
    <property type="entry name" value="GNAT"/>
    <property type="match status" value="1"/>
</dbReference>
<sequence>MIVLKEITEDNFHEVIRLKVGEAQAKFVAPNVKSLAECWLYRDNGDVFPYAVYDKEEMVGFLLLDLDEEKREYMIWRMMVDEKFQGRGYGRQIVEHVIERAKGDAGYDSLIADYVMGNEAMKKLLGTLGFEETGFEEDVDEVVMTLDVQN</sequence>
<keyword evidence="5" id="KW-1185">Reference proteome</keyword>
<gene>
    <name evidence="4" type="ORF">SAMN02745189_01847</name>
</gene>
<dbReference type="OrthoDB" id="9775804at2"/>
<dbReference type="InterPro" id="IPR016181">
    <property type="entry name" value="Acyl_CoA_acyltransferase"/>
</dbReference>
<organism evidence="4 5">
    <name type="scientific">Lacicoccus alkaliphilus DSM 16010</name>
    <dbReference type="NCBI Taxonomy" id="1123231"/>
    <lineage>
        <taxon>Bacteria</taxon>
        <taxon>Bacillati</taxon>
        <taxon>Bacillota</taxon>
        <taxon>Bacilli</taxon>
        <taxon>Bacillales</taxon>
        <taxon>Salinicoccaceae</taxon>
        <taxon>Lacicoccus</taxon>
    </lineage>
</organism>
<dbReference type="GO" id="GO:0016747">
    <property type="term" value="F:acyltransferase activity, transferring groups other than amino-acyl groups"/>
    <property type="evidence" value="ECO:0007669"/>
    <property type="project" value="InterPro"/>
</dbReference>
<dbReference type="PANTHER" id="PTHR43420:SF43">
    <property type="entry name" value="SPERMINE_SPERMIDINE ACETYLTRANSFERASE"/>
    <property type="match status" value="1"/>
</dbReference>
<evidence type="ECO:0000256" key="2">
    <source>
        <dbReference type="ARBA" id="ARBA00023315"/>
    </source>
</evidence>
<proteinExistence type="predicted"/>
<name>A0A1M7HF48_9BACL</name>
<dbReference type="Pfam" id="PF00583">
    <property type="entry name" value="Acetyltransf_1"/>
    <property type="match status" value="1"/>
</dbReference>
<evidence type="ECO:0000313" key="5">
    <source>
        <dbReference type="Proteomes" id="UP000184206"/>
    </source>
</evidence>
<feature type="domain" description="N-acetyltransferase" evidence="3">
    <location>
        <begin position="2"/>
        <end position="149"/>
    </location>
</feature>
<accession>A0A1M7HF48</accession>